<organism evidence="1 2">
    <name type="scientific">Steinernema glaseri</name>
    <dbReference type="NCBI Taxonomy" id="37863"/>
    <lineage>
        <taxon>Eukaryota</taxon>
        <taxon>Metazoa</taxon>
        <taxon>Ecdysozoa</taxon>
        <taxon>Nematoda</taxon>
        <taxon>Chromadorea</taxon>
        <taxon>Rhabditida</taxon>
        <taxon>Tylenchina</taxon>
        <taxon>Panagrolaimomorpha</taxon>
        <taxon>Strongyloidoidea</taxon>
        <taxon>Steinernematidae</taxon>
        <taxon>Steinernema</taxon>
    </lineage>
</organism>
<keyword evidence="1" id="KW-1185">Reference proteome</keyword>
<reference evidence="2" key="1">
    <citation type="submission" date="2016-11" db="UniProtKB">
        <authorList>
            <consortium name="WormBaseParasite"/>
        </authorList>
    </citation>
    <scope>IDENTIFICATION</scope>
</reference>
<name>A0A1I7YUL2_9BILA</name>
<proteinExistence type="predicted"/>
<evidence type="ECO:0000313" key="2">
    <source>
        <dbReference type="WBParaSite" id="L893_g19859.t1"/>
    </source>
</evidence>
<dbReference type="AlphaFoldDB" id="A0A1I7YUL2"/>
<protein>
    <submittedName>
        <fullName evidence="2">Uncharacterized protein</fullName>
    </submittedName>
</protein>
<accession>A0A1I7YUL2</accession>
<dbReference type="Proteomes" id="UP000095287">
    <property type="component" value="Unplaced"/>
</dbReference>
<evidence type="ECO:0000313" key="1">
    <source>
        <dbReference type="Proteomes" id="UP000095287"/>
    </source>
</evidence>
<sequence>MDTVGKQTDERCQDNPQLANPRVFNLLEVLVASPSTAAKCRLRSSSGTDTDTVDGKQYQILYLFAKDRYPMMYAVKRSLFSVCLALFAPMLTRNLEPHPYRTLERLLRDILIIFFGHLGSLKCRVIKALSITGIQTAGGHSIDIGSVKTN</sequence>
<dbReference type="WBParaSite" id="L893_g19859.t1">
    <property type="protein sequence ID" value="L893_g19859.t1"/>
    <property type="gene ID" value="L893_g19859"/>
</dbReference>